<accession>A0AC34Q5L5</accession>
<dbReference type="WBParaSite" id="JU765_v2.g13155.t1">
    <property type="protein sequence ID" value="JU765_v2.g13155.t1"/>
    <property type="gene ID" value="JU765_v2.g13155"/>
</dbReference>
<organism evidence="1 2">
    <name type="scientific">Panagrolaimus sp. JU765</name>
    <dbReference type="NCBI Taxonomy" id="591449"/>
    <lineage>
        <taxon>Eukaryota</taxon>
        <taxon>Metazoa</taxon>
        <taxon>Ecdysozoa</taxon>
        <taxon>Nematoda</taxon>
        <taxon>Chromadorea</taxon>
        <taxon>Rhabditida</taxon>
        <taxon>Tylenchina</taxon>
        <taxon>Panagrolaimomorpha</taxon>
        <taxon>Panagrolaimoidea</taxon>
        <taxon>Panagrolaimidae</taxon>
        <taxon>Panagrolaimus</taxon>
    </lineage>
</organism>
<protein>
    <submittedName>
        <fullName evidence="2">Uncharacterized protein</fullName>
    </submittedName>
</protein>
<proteinExistence type="predicted"/>
<name>A0AC34Q5L5_9BILA</name>
<dbReference type="Proteomes" id="UP000887576">
    <property type="component" value="Unplaced"/>
</dbReference>
<sequence>MSMQQTISPSGSRFPPAVYQEFIPAALRHPNPRLTRANFPSGGHPVRPPRFYYSRPLAPQYMPPRPRFGNVHSFMPGPMIPSPQKVETPKNCICERPEMTIICQRCGSELFGRIQRQCPAHPKSIQLMDHRECANKFCRSIQLVEVATTEVNRV</sequence>
<evidence type="ECO:0000313" key="1">
    <source>
        <dbReference type="Proteomes" id="UP000887576"/>
    </source>
</evidence>
<evidence type="ECO:0000313" key="2">
    <source>
        <dbReference type="WBParaSite" id="JU765_v2.g13155.t1"/>
    </source>
</evidence>
<reference evidence="2" key="1">
    <citation type="submission" date="2022-11" db="UniProtKB">
        <authorList>
            <consortium name="WormBaseParasite"/>
        </authorList>
    </citation>
    <scope>IDENTIFICATION</scope>
</reference>